<organism evidence="1 2">
    <name type="scientific">Lentilactobacillus curieae</name>
    <dbReference type="NCBI Taxonomy" id="1138822"/>
    <lineage>
        <taxon>Bacteria</taxon>
        <taxon>Bacillati</taxon>
        <taxon>Bacillota</taxon>
        <taxon>Bacilli</taxon>
        <taxon>Lactobacillales</taxon>
        <taxon>Lactobacillaceae</taxon>
        <taxon>Lentilactobacillus</taxon>
    </lineage>
</organism>
<proteinExistence type="predicted"/>
<gene>
    <name evidence="1" type="ORF">PL11_005780</name>
</gene>
<dbReference type="Proteomes" id="UP000030361">
    <property type="component" value="Chromosome"/>
</dbReference>
<sequence>MLKKIFRLHSYIKKNYENGNFHVNKKYSDSHNYQNTFKNSISDFNLGKRAALKDFTANHKFKLYPVKIISMVNSLFKNKFHEIADFVTGYDQSKREILDKSKHI</sequence>
<protein>
    <submittedName>
        <fullName evidence="1">Uncharacterized protein</fullName>
    </submittedName>
</protein>
<dbReference type="OrthoDB" id="2143962at2"/>
<dbReference type="AlphaFoldDB" id="A0A1S6QIP1"/>
<dbReference type="EMBL" id="CP018906">
    <property type="protein sequence ID" value="AQW21477.1"/>
    <property type="molecule type" value="Genomic_DNA"/>
</dbReference>
<dbReference type="eggNOG" id="ENOG5030APP">
    <property type="taxonomic scope" value="Bacteria"/>
</dbReference>
<name>A0A1S6QIP1_9LACO</name>
<reference evidence="1 2" key="1">
    <citation type="journal article" date="2015" name="Genome Announc.">
        <title>Genome Sequence of Lactobacillus curieae CCTCC M 2011381T, a Novel Producer of Gamma-aminobutyric Acid.</title>
        <authorList>
            <person name="Wang Y."/>
            <person name="Wang Y."/>
            <person name="Lang C."/>
            <person name="Wei D."/>
            <person name="Xu P."/>
            <person name="Xie J."/>
        </authorList>
    </citation>
    <scope>NUCLEOTIDE SEQUENCE [LARGE SCALE GENOMIC DNA]</scope>
    <source>
        <strain evidence="1 2">CCTCC M 2011381</strain>
    </source>
</reference>
<evidence type="ECO:0000313" key="1">
    <source>
        <dbReference type="EMBL" id="AQW21477.1"/>
    </source>
</evidence>
<dbReference type="RefSeq" id="WP_035167943.1">
    <property type="nucleotide sequence ID" value="NZ_CP018906.1"/>
</dbReference>
<keyword evidence="2" id="KW-1185">Reference proteome</keyword>
<evidence type="ECO:0000313" key="2">
    <source>
        <dbReference type="Proteomes" id="UP000030361"/>
    </source>
</evidence>
<accession>A0A1S6QIP1</accession>
<dbReference type="KEGG" id="lcu:PL11_005780"/>